<dbReference type="Proteomes" id="UP000317169">
    <property type="component" value="Unassembled WGS sequence"/>
</dbReference>
<keyword evidence="1" id="KW-0520">NAD</keyword>
<dbReference type="InterPro" id="IPR001509">
    <property type="entry name" value="Epimerase_deHydtase"/>
</dbReference>
<dbReference type="Pfam" id="PF01370">
    <property type="entry name" value="Epimerase"/>
    <property type="match status" value="1"/>
</dbReference>
<dbReference type="EMBL" id="VIAR01000016">
    <property type="protein sequence ID" value="TQD33819.1"/>
    <property type="molecule type" value="Genomic_DNA"/>
</dbReference>
<protein>
    <submittedName>
        <fullName evidence="3">NAD-dependent epimerase/dehydratase family protein</fullName>
    </submittedName>
</protein>
<keyword evidence="4" id="KW-1185">Reference proteome</keyword>
<evidence type="ECO:0000256" key="1">
    <source>
        <dbReference type="ARBA" id="ARBA00023027"/>
    </source>
</evidence>
<dbReference type="SUPFAM" id="SSF51735">
    <property type="entry name" value="NAD(P)-binding Rossmann-fold domains"/>
    <property type="match status" value="1"/>
</dbReference>
<feature type="domain" description="NAD-dependent epimerase/dehydratase" evidence="2">
    <location>
        <begin position="14"/>
        <end position="275"/>
    </location>
</feature>
<reference evidence="3 4" key="1">
    <citation type="submission" date="2019-06" db="EMBL/GenBank/DDBJ databases">
        <title>Flavibacter putida gen. nov., sp. nov., a novel marine bacterium of the family Flavobacteriaceae isolated from coastal seawater.</title>
        <authorList>
            <person name="Feng X."/>
        </authorList>
    </citation>
    <scope>NUCLEOTIDE SEQUENCE [LARGE SCALE GENOMIC DNA]</scope>
    <source>
        <strain evidence="3 4">PLHSN227</strain>
    </source>
</reference>
<dbReference type="PANTHER" id="PTHR43574">
    <property type="entry name" value="EPIMERASE-RELATED"/>
    <property type="match status" value="1"/>
</dbReference>
<evidence type="ECO:0000313" key="4">
    <source>
        <dbReference type="Proteomes" id="UP000317169"/>
    </source>
</evidence>
<gene>
    <name evidence="3" type="ORF">FKR84_12735</name>
</gene>
<evidence type="ECO:0000259" key="2">
    <source>
        <dbReference type="Pfam" id="PF01370"/>
    </source>
</evidence>
<sequence length="348" mass="39606">MNLEQFNQLKDNKILVTGAAGFIGFHLCRQLLEQGYSLIGLDNLNNYYDVGLKFDRLAELGIEKDDASYYNKLCTSSKHANFQFIQLKIEDRVQLPKLFQQHNFDKVCNLAAQAGVRYSIENPEVYADSNISGFLNLLECMRHNEVKKLVYASSSSVYGNNKKVPFAETDNVDEPISVYAATKKSNELMAHTYSHLYGIECIGLRFFTVYGPWGRPDMALFLFTDAILKDKPIKVFNHGDLSRDFTFIDDIITGVVNTLEKSLPNKSLHEVYNIGNSSPVQLIDFIKAIEEATRREAKKEMLPMQPGDVATTYADVSKLKRDFNYAPNTKVKEGIRSFVEWYKGYYGV</sequence>
<name>A0A507Z9T4_9FLAO</name>
<comment type="caution">
    <text evidence="3">The sequence shown here is derived from an EMBL/GenBank/DDBJ whole genome shotgun (WGS) entry which is preliminary data.</text>
</comment>
<organism evidence="3 4">
    <name type="scientific">Haloflavibacter putidus</name>
    <dbReference type="NCBI Taxonomy" id="2576776"/>
    <lineage>
        <taxon>Bacteria</taxon>
        <taxon>Pseudomonadati</taxon>
        <taxon>Bacteroidota</taxon>
        <taxon>Flavobacteriia</taxon>
        <taxon>Flavobacteriales</taxon>
        <taxon>Flavobacteriaceae</taxon>
        <taxon>Haloflavibacter</taxon>
    </lineage>
</organism>
<dbReference type="RefSeq" id="WP_141422699.1">
    <property type="nucleotide sequence ID" value="NZ_VIAR01000016.1"/>
</dbReference>
<dbReference type="InterPro" id="IPR036291">
    <property type="entry name" value="NAD(P)-bd_dom_sf"/>
</dbReference>
<evidence type="ECO:0000313" key="3">
    <source>
        <dbReference type="EMBL" id="TQD33819.1"/>
    </source>
</evidence>
<dbReference type="Gene3D" id="3.90.25.10">
    <property type="entry name" value="UDP-galactose 4-epimerase, domain 1"/>
    <property type="match status" value="1"/>
</dbReference>
<dbReference type="AlphaFoldDB" id="A0A507Z9T4"/>
<proteinExistence type="predicted"/>
<dbReference type="PRINTS" id="PR01713">
    <property type="entry name" value="NUCEPIMERASE"/>
</dbReference>
<dbReference type="OrthoDB" id="9801785at2"/>
<dbReference type="Gene3D" id="3.40.50.720">
    <property type="entry name" value="NAD(P)-binding Rossmann-like Domain"/>
    <property type="match status" value="1"/>
</dbReference>
<accession>A0A507Z9T4</accession>